<evidence type="ECO:0000313" key="9">
    <source>
        <dbReference type="EMBL" id="KAJ6648262.1"/>
    </source>
</evidence>
<dbReference type="SMART" id="SM00913">
    <property type="entry name" value="IBN_N"/>
    <property type="match status" value="1"/>
</dbReference>
<comment type="subcellular location">
    <subcellularLocation>
        <location evidence="1">Cytoplasm</location>
    </subcellularLocation>
</comment>
<dbReference type="FunFam" id="1.25.10.10:FF:000027">
    <property type="entry name" value="Importin subunit beta-1"/>
    <property type="match status" value="1"/>
</dbReference>
<dbReference type="PROSITE" id="PS50077">
    <property type="entry name" value="HEAT_REPEAT"/>
    <property type="match status" value="1"/>
</dbReference>
<dbReference type="GO" id="GO:0005737">
    <property type="term" value="C:cytoplasm"/>
    <property type="evidence" value="ECO:0007669"/>
    <property type="project" value="UniProtKB-SubCell"/>
</dbReference>
<dbReference type="Gene3D" id="1.25.10.10">
    <property type="entry name" value="Leucine-rich Repeat Variant"/>
    <property type="match status" value="1"/>
</dbReference>
<dbReference type="InterPro" id="IPR040122">
    <property type="entry name" value="Importin_beta"/>
</dbReference>
<dbReference type="Proteomes" id="UP001151699">
    <property type="component" value="Chromosome A"/>
</dbReference>
<organism evidence="9 10">
    <name type="scientific">Pseudolycoriella hygida</name>
    <dbReference type="NCBI Taxonomy" id="35572"/>
    <lineage>
        <taxon>Eukaryota</taxon>
        <taxon>Metazoa</taxon>
        <taxon>Ecdysozoa</taxon>
        <taxon>Arthropoda</taxon>
        <taxon>Hexapoda</taxon>
        <taxon>Insecta</taxon>
        <taxon>Pterygota</taxon>
        <taxon>Neoptera</taxon>
        <taxon>Endopterygota</taxon>
        <taxon>Diptera</taxon>
        <taxon>Nematocera</taxon>
        <taxon>Sciaroidea</taxon>
        <taxon>Sciaridae</taxon>
        <taxon>Pseudolycoriella</taxon>
    </lineage>
</organism>
<evidence type="ECO:0000256" key="7">
    <source>
        <dbReference type="PROSITE-ProRule" id="PRU00103"/>
    </source>
</evidence>
<keyword evidence="3" id="KW-0813">Transport</keyword>
<name>A0A9Q0S7J4_9DIPT</name>
<feature type="domain" description="Importin N-terminal" evidence="8">
    <location>
        <begin position="22"/>
        <end position="102"/>
    </location>
</feature>
<dbReference type="Pfam" id="PF03810">
    <property type="entry name" value="IBN_N"/>
    <property type="match status" value="1"/>
</dbReference>
<dbReference type="Pfam" id="PF13513">
    <property type="entry name" value="HEAT_EZ"/>
    <property type="match status" value="1"/>
</dbReference>
<protein>
    <submittedName>
        <fullName evidence="9">Importin subunit beta</fullName>
    </submittedName>
</protein>
<keyword evidence="6" id="KW-0653">Protein transport</keyword>
<dbReference type="EMBL" id="WJQU01000001">
    <property type="protein sequence ID" value="KAJ6648262.1"/>
    <property type="molecule type" value="Genomic_DNA"/>
</dbReference>
<dbReference type="InterPro" id="IPR021133">
    <property type="entry name" value="HEAT_type_2"/>
</dbReference>
<dbReference type="OrthoDB" id="10263328at2759"/>
<evidence type="ECO:0000256" key="1">
    <source>
        <dbReference type="ARBA" id="ARBA00004496"/>
    </source>
</evidence>
<evidence type="ECO:0000259" key="8">
    <source>
        <dbReference type="PROSITE" id="PS50166"/>
    </source>
</evidence>
<dbReference type="GO" id="GO:0031267">
    <property type="term" value="F:small GTPase binding"/>
    <property type="evidence" value="ECO:0007669"/>
    <property type="project" value="InterPro"/>
</dbReference>
<keyword evidence="4" id="KW-0963">Cytoplasm</keyword>
<evidence type="ECO:0000256" key="6">
    <source>
        <dbReference type="ARBA" id="ARBA00022927"/>
    </source>
</evidence>
<comment type="similarity">
    <text evidence="2">Belongs to the importin beta family. Importin beta-1 subfamily.</text>
</comment>
<evidence type="ECO:0000313" key="10">
    <source>
        <dbReference type="Proteomes" id="UP001151699"/>
    </source>
</evidence>
<dbReference type="InterPro" id="IPR058584">
    <property type="entry name" value="IMB1_TNPO1-like_TPR"/>
</dbReference>
<dbReference type="PANTHER" id="PTHR10527">
    <property type="entry name" value="IMPORTIN BETA"/>
    <property type="match status" value="1"/>
</dbReference>
<dbReference type="AlphaFoldDB" id="A0A9Q0S7J4"/>
<proteinExistence type="inferred from homology"/>
<keyword evidence="10" id="KW-1185">Reference proteome</keyword>
<sequence>MTQLIQVLEKTVSTDKNELLAAGQYLEQAASTNLLEFLKALSDILVNTNNSSVARTAAGLQLKNQLTSKDELIGKQYQQRWLSFPTDTREYIKNNILQSLGTESTRPSSAAQCVAYVAVTELPVNQWNVLIEILVSKVTTEGSTENVREAALEAIGYICQDISADVLENQSNQILTAIIHGMRKDEPSNHVRLAATTALLNSLEFTKANFDKVEERNYIMEVVCESTQSPDSQISVAALQCLVKILTLYYQYMEVYMAPALFPITMQAMKSENEQIALQGIEFWSNVSDEEIDLGIECQEAQDAGRIPSRVSNHYARGALQYLAPVLMDKLTKQEEFDDEDDWNPSKAASVCLMLLASCCEDEIIGHVLPFIKENIDSPNWRYRDAALMVFASILGGIESTTLKPLVEQAMPKLIQLMYDESVIVRDSAAWTFGRICEIIPDAAINDLYLKPMLEAFLAGLKAEPRVAANVCWAFTGLSDAAYEAAETYNDNPPETYCLSNYFEYIINQLLATTDRPDASQANLRGAAYEALMDMIKNSPNDCYVAVQKTTMVILDRLNQVLQMESHVSNHNDRHHFNDLQSLLCATLQSVLRKVDAVDAPKISDAIMTALLTMFNSSSGKVGNVQEDALMAVSTLVDLLGDQFLKYMEAFKPYLIMGLKNHQEYQVCCAAVGLTGDICRGLKQKILPFCDEIMMLLLHNLSNPNLHRSVKPQILSVFGDMALGIGPEFKKYLTAVLEMLQHASQCQVDRNDFDMVDYLNELRESVLEAYTGIIQGLKGMDKKPSPDVQMMEPQINHIVQFIISMAQDSVTDGNIGIIAGLIGDLCMSFGPPFLNLIENDHIKNLLNEGKNSRVTRTKTLSIWATKEINKLKIQANSQVSR</sequence>
<evidence type="ECO:0000256" key="3">
    <source>
        <dbReference type="ARBA" id="ARBA00022448"/>
    </source>
</evidence>
<feature type="repeat" description="HEAT" evidence="7">
    <location>
        <begin position="410"/>
        <end position="448"/>
    </location>
</feature>
<dbReference type="InterPro" id="IPR011989">
    <property type="entry name" value="ARM-like"/>
</dbReference>
<keyword evidence="5" id="KW-0677">Repeat</keyword>
<accession>A0A9Q0S7J4</accession>
<dbReference type="Pfam" id="PF25574">
    <property type="entry name" value="TPR_IMB1"/>
    <property type="match status" value="1"/>
</dbReference>
<dbReference type="InterPro" id="IPR001494">
    <property type="entry name" value="Importin-beta_N"/>
</dbReference>
<evidence type="ECO:0000256" key="5">
    <source>
        <dbReference type="ARBA" id="ARBA00022737"/>
    </source>
</evidence>
<gene>
    <name evidence="9" type="primary">Fs(2)Ket</name>
    <name evidence="9" type="ORF">Bhyg_03489</name>
</gene>
<dbReference type="GO" id="GO:0006606">
    <property type="term" value="P:protein import into nucleus"/>
    <property type="evidence" value="ECO:0007669"/>
    <property type="project" value="InterPro"/>
</dbReference>
<evidence type="ECO:0000256" key="4">
    <source>
        <dbReference type="ARBA" id="ARBA00022490"/>
    </source>
</evidence>
<dbReference type="PROSITE" id="PS50166">
    <property type="entry name" value="IMPORTIN_B_NT"/>
    <property type="match status" value="1"/>
</dbReference>
<comment type="caution">
    <text evidence="9">The sequence shown here is derived from an EMBL/GenBank/DDBJ whole genome shotgun (WGS) entry which is preliminary data.</text>
</comment>
<evidence type="ECO:0000256" key="2">
    <source>
        <dbReference type="ARBA" id="ARBA00010907"/>
    </source>
</evidence>
<reference evidence="9" key="1">
    <citation type="submission" date="2022-07" db="EMBL/GenBank/DDBJ databases">
        <authorList>
            <person name="Trinca V."/>
            <person name="Uliana J.V.C."/>
            <person name="Torres T.T."/>
            <person name="Ward R.J."/>
            <person name="Monesi N."/>
        </authorList>
    </citation>
    <scope>NUCLEOTIDE SEQUENCE</scope>
    <source>
        <strain evidence="9">HSMRA1968</strain>
        <tissue evidence="9">Whole embryos</tissue>
    </source>
</reference>
<dbReference type="SUPFAM" id="SSF48371">
    <property type="entry name" value="ARM repeat"/>
    <property type="match status" value="1"/>
</dbReference>
<dbReference type="InterPro" id="IPR016024">
    <property type="entry name" value="ARM-type_fold"/>
</dbReference>